<comment type="caution">
    <text evidence="6">The sequence shown here is derived from an EMBL/GenBank/DDBJ whole genome shotgun (WGS) entry which is preliminary data.</text>
</comment>
<evidence type="ECO:0000313" key="7">
    <source>
        <dbReference type="Proteomes" id="UP000253551"/>
    </source>
</evidence>
<keyword evidence="7" id="KW-1185">Reference proteome</keyword>
<keyword evidence="2" id="KW-0645">Protease</keyword>
<dbReference type="GO" id="GO:0006508">
    <property type="term" value="P:proteolysis"/>
    <property type="evidence" value="ECO:0007669"/>
    <property type="project" value="UniProtKB-KW"/>
</dbReference>
<dbReference type="InterPro" id="IPR008580">
    <property type="entry name" value="PPPDE_dom"/>
</dbReference>
<feature type="region of interest" description="Disordered" evidence="4">
    <location>
        <begin position="173"/>
        <end position="214"/>
    </location>
</feature>
<protein>
    <recommendedName>
        <fullName evidence="5">PPPDE domain-containing protein</fullName>
    </recommendedName>
</protein>
<feature type="compositionally biased region" description="Basic and acidic residues" evidence="4">
    <location>
        <begin position="205"/>
        <end position="214"/>
    </location>
</feature>
<dbReference type="EMBL" id="PJQM01001152">
    <property type="protein sequence ID" value="RCI03083.1"/>
    <property type="molecule type" value="Genomic_DNA"/>
</dbReference>
<dbReference type="AlphaFoldDB" id="A0A367KLI5"/>
<dbReference type="SMART" id="SM01179">
    <property type="entry name" value="DUF862"/>
    <property type="match status" value="1"/>
</dbReference>
<feature type="compositionally biased region" description="Acidic residues" evidence="4">
    <location>
        <begin position="173"/>
        <end position="183"/>
    </location>
</feature>
<reference evidence="6 7" key="1">
    <citation type="journal article" date="2018" name="G3 (Bethesda)">
        <title>Phylogenetic and Phylogenomic Definition of Rhizopus Species.</title>
        <authorList>
            <person name="Gryganskyi A.P."/>
            <person name="Golan J."/>
            <person name="Dolatabadi S."/>
            <person name="Mondo S."/>
            <person name="Robb S."/>
            <person name="Idnurm A."/>
            <person name="Muszewska A."/>
            <person name="Steczkiewicz K."/>
            <person name="Masonjones S."/>
            <person name="Liao H.L."/>
            <person name="Gajdeczka M.T."/>
            <person name="Anike F."/>
            <person name="Vuek A."/>
            <person name="Anishchenko I.M."/>
            <person name="Voigt K."/>
            <person name="de Hoog G.S."/>
            <person name="Smith M.E."/>
            <person name="Heitman J."/>
            <person name="Vilgalys R."/>
            <person name="Stajich J.E."/>
        </authorList>
    </citation>
    <scope>NUCLEOTIDE SEQUENCE [LARGE SCALE GENOMIC DNA]</scope>
    <source>
        <strain evidence="6 7">LSU 92-RS-03</strain>
    </source>
</reference>
<dbReference type="GO" id="GO:0016579">
    <property type="term" value="P:protein deubiquitination"/>
    <property type="evidence" value="ECO:0007669"/>
    <property type="project" value="TreeGrafter"/>
</dbReference>
<evidence type="ECO:0000256" key="4">
    <source>
        <dbReference type="SAM" id="MobiDB-lite"/>
    </source>
</evidence>
<evidence type="ECO:0000256" key="1">
    <source>
        <dbReference type="ARBA" id="ARBA00008140"/>
    </source>
</evidence>
<dbReference type="PANTHER" id="PTHR12378:SF80">
    <property type="entry name" value="IP06716P-RELATED"/>
    <property type="match status" value="1"/>
</dbReference>
<evidence type="ECO:0000259" key="5">
    <source>
        <dbReference type="PROSITE" id="PS51858"/>
    </source>
</evidence>
<dbReference type="STRING" id="4846.A0A367KLI5"/>
<keyword evidence="3" id="KW-0378">Hydrolase</keyword>
<dbReference type="PROSITE" id="PS51858">
    <property type="entry name" value="PPPDE"/>
    <property type="match status" value="1"/>
</dbReference>
<feature type="domain" description="PPPDE" evidence="5">
    <location>
        <begin position="22"/>
        <end position="165"/>
    </location>
</feature>
<organism evidence="6 7">
    <name type="scientific">Rhizopus stolonifer</name>
    <name type="common">Rhizopus nigricans</name>
    <dbReference type="NCBI Taxonomy" id="4846"/>
    <lineage>
        <taxon>Eukaryota</taxon>
        <taxon>Fungi</taxon>
        <taxon>Fungi incertae sedis</taxon>
        <taxon>Mucoromycota</taxon>
        <taxon>Mucoromycotina</taxon>
        <taxon>Mucoromycetes</taxon>
        <taxon>Mucorales</taxon>
        <taxon>Mucorineae</taxon>
        <taxon>Rhizopodaceae</taxon>
        <taxon>Rhizopus</taxon>
    </lineage>
</organism>
<evidence type="ECO:0000256" key="3">
    <source>
        <dbReference type="ARBA" id="ARBA00022801"/>
    </source>
</evidence>
<gene>
    <name evidence="6" type="ORF">CU098_011663</name>
</gene>
<comment type="similarity">
    <text evidence="1">Belongs to the DeSI family.</text>
</comment>
<dbReference type="Gene3D" id="3.90.1720.30">
    <property type="entry name" value="PPPDE domains"/>
    <property type="match status" value="1"/>
</dbReference>
<dbReference type="InterPro" id="IPR042266">
    <property type="entry name" value="PPPDE_sf"/>
</dbReference>
<dbReference type="Proteomes" id="UP000253551">
    <property type="component" value="Unassembled WGS sequence"/>
</dbReference>
<name>A0A367KLI5_RHIST</name>
<sequence length="244" mass="27971">MFEFIKNNFYNSVSSESDPSKPHVYVNVYDMIKPNYLTNVGYYALGIGIFHSGVEIGEKEFCFGGHDVPNITGVFVVEPRTGIPELFLKRTIDLGQTHLTDKEVEELLVRLSDEYSGPSYNLLTRNCNHFTEVFAYELTHRSVPFWINRAARLGNMFPCVVPWDWIQPPECIEEEEEEEEEVSEPPATNRRPSTVSLLSNRHHRSYTEGRSESQERLLPPLINFQGIAIPASNETTLPDIHHQN</sequence>
<proteinExistence type="inferred from homology"/>
<dbReference type="Pfam" id="PF05903">
    <property type="entry name" value="Peptidase_C97"/>
    <property type="match status" value="1"/>
</dbReference>
<dbReference type="PANTHER" id="PTHR12378">
    <property type="entry name" value="DESUMOYLATING ISOPEPTIDASE"/>
    <property type="match status" value="1"/>
</dbReference>
<dbReference type="GO" id="GO:0101005">
    <property type="term" value="F:deubiquitinase activity"/>
    <property type="evidence" value="ECO:0007669"/>
    <property type="project" value="TreeGrafter"/>
</dbReference>
<dbReference type="OrthoDB" id="412286at2759"/>
<feature type="compositionally biased region" description="Polar residues" evidence="4">
    <location>
        <begin position="190"/>
        <end position="199"/>
    </location>
</feature>
<evidence type="ECO:0000313" key="6">
    <source>
        <dbReference type="EMBL" id="RCI03083.1"/>
    </source>
</evidence>
<evidence type="ECO:0000256" key="2">
    <source>
        <dbReference type="ARBA" id="ARBA00022670"/>
    </source>
</evidence>
<accession>A0A367KLI5</accession>